<gene>
    <name evidence="1" type="ORF">XBKB1_3690005</name>
</gene>
<reference evidence="1" key="1">
    <citation type="submission" date="2013-07" db="EMBL/GenBank/DDBJ databases">
        <title>Sub-species coevolution in mutualistic symbiosis.</title>
        <authorList>
            <person name="Murfin K."/>
            <person name="Klassen J."/>
            <person name="Lee M."/>
            <person name="Forst S."/>
            <person name="Stock P."/>
            <person name="Goodrich-Blair H."/>
        </authorList>
    </citation>
    <scope>NUCLEOTIDE SEQUENCE [LARGE SCALE GENOMIC DNA]</scope>
    <source>
        <strain evidence="1">Kraussei Becker Underwood</strain>
    </source>
</reference>
<proteinExistence type="predicted"/>
<dbReference type="RefSeq" id="WP_155272051.1">
    <property type="nucleotide sequence ID" value="NZ_CAWLXS010000355.1"/>
</dbReference>
<organism evidence="1 2">
    <name type="scientific">Xenorhabdus bovienii str. kraussei Becker Underwood</name>
    <dbReference type="NCBI Taxonomy" id="1398204"/>
    <lineage>
        <taxon>Bacteria</taxon>
        <taxon>Pseudomonadati</taxon>
        <taxon>Pseudomonadota</taxon>
        <taxon>Gammaproteobacteria</taxon>
        <taxon>Enterobacterales</taxon>
        <taxon>Morganellaceae</taxon>
        <taxon>Xenorhabdus</taxon>
    </lineage>
</organism>
<evidence type="ECO:0000313" key="2">
    <source>
        <dbReference type="Proteomes" id="UP000028493"/>
    </source>
</evidence>
<dbReference type="Proteomes" id="UP000028493">
    <property type="component" value="Unassembled WGS sequence"/>
</dbReference>
<accession>A0A077PZ92</accession>
<dbReference type="EMBL" id="CBSZ010000300">
    <property type="protein sequence ID" value="CDH25094.1"/>
    <property type="molecule type" value="Genomic_DNA"/>
</dbReference>
<comment type="caution">
    <text evidence="1">The sequence shown here is derived from an EMBL/GenBank/DDBJ whole genome shotgun (WGS) entry which is preliminary data.</text>
</comment>
<evidence type="ECO:0000313" key="1">
    <source>
        <dbReference type="EMBL" id="CDH25094.1"/>
    </source>
</evidence>
<sequence length="53" mass="6582">MTTAMKFVAEHKEKFERYRQWAISEAPRSEIRRRLAKLCWVERKYHREWAALS</sequence>
<name>A0A077PZ92_XENBV</name>
<dbReference type="HOGENOM" id="CLU_204067_0_0_6"/>
<protein>
    <submittedName>
        <fullName evidence="1">Uncharacterized protein</fullName>
    </submittedName>
</protein>
<dbReference type="AlphaFoldDB" id="A0A077PZ92"/>